<dbReference type="GO" id="GO:0003723">
    <property type="term" value="F:RNA binding"/>
    <property type="evidence" value="ECO:0007669"/>
    <property type="project" value="InterPro"/>
</dbReference>
<dbReference type="Gene3D" id="1.25.40.10">
    <property type="entry name" value="Tetratricopeptide repeat domain"/>
    <property type="match status" value="3"/>
</dbReference>
<evidence type="ECO:0000256" key="1">
    <source>
        <dbReference type="ARBA" id="ARBA00022737"/>
    </source>
</evidence>
<evidence type="ECO:0008006" key="6">
    <source>
        <dbReference type="Google" id="ProtNLM"/>
    </source>
</evidence>
<feature type="chain" id="PRO_5019273840" description="Pentacotripeptide-repeat region of PRORP domain-containing protein" evidence="3">
    <location>
        <begin position="40"/>
        <end position="445"/>
    </location>
</feature>
<evidence type="ECO:0000313" key="5">
    <source>
        <dbReference type="Proteomes" id="UP000287651"/>
    </source>
</evidence>
<dbReference type="Pfam" id="PF01535">
    <property type="entry name" value="PPR"/>
    <property type="match status" value="4"/>
</dbReference>
<reference evidence="4 5" key="1">
    <citation type="journal article" date="2014" name="Agronomy (Basel)">
        <title>A Draft Genome Sequence for Ensete ventricosum, the Drought-Tolerant Tree Against Hunger.</title>
        <authorList>
            <person name="Harrison J."/>
            <person name="Moore K.A."/>
            <person name="Paszkiewicz K."/>
            <person name="Jones T."/>
            <person name="Grant M."/>
            <person name="Ambacheew D."/>
            <person name="Muzemil S."/>
            <person name="Studholme D.J."/>
        </authorList>
    </citation>
    <scope>NUCLEOTIDE SEQUENCE [LARGE SCALE GENOMIC DNA]</scope>
</reference>
<dbReference type="GO" id="GO:0009451">
    <property type="term" value="P:RNA modification"/>
    <property type="evidence" value="ECO:0007669"/>
    <property type="project" value="InterPro"/>
</dbReference>
<proteinExistence type="predicted"/>
<dbReference type="FunFam" id="1.25.40.10:FF:001093">
    <property type="entry name" value="Pentatricopeptide repeat-containing protein At2g34400"/>
    <property type="match status" value="1"/>
</dbReference>
<evidence type="ECO:0000313" key="4">
    <source>
        <dbReference type="EMBL" id="RRT49548.1"/>
    </source>
</evidence>
<dbReference type="Proteomes" id="UP000287651">
    <property type="component" value="Unassembled WGS sequence"/>
</dbReference>
<dbReference type="InterPro" id="IPR046960">
    <property type="entry name" value="PPR_At4g14850-like_plant"/>
</dbReference>
<feature type="repeat" description="PPR" evidence="2">
    <location>
        <begin position="264"/>
        <end position="299"/>
    </location>
</feature>
<dbReference type="Pfam" id="PF20431">
    <property type="entry name" value="E_motif"/>
    <property type="match status" value="1"/>
</dbReference>
<dbReference type="AlphaFoldDB" id="A0A426YCV0"/>
<keyword evidence="3" id="KW-0732">Signal</keyword>
<dbReference type="PANTHER" id="PTHR47926:SF507">
    <property type="entry name" value="DYW DOMAIN-CONTAINING PROTEIN"/>
    <property type="match status" value="1"/>
</dbReference>
<dbReference type="EMBL" id="AMZH03013280">
    <property type="protein sequence ID" value="RRT49548.1"/>
    <property type="molecule type" value="Genomic_DNA"/>
</dbReference>
<accession>A0A426YCV0</accession>
<dbReference type="FunFam" id="1.25.40.10:FF:000344">
    <property type="entry name" value="Pentatricopeptide repeat-containing protein"/>
    <property type="match status" value="1"/>
</dbReference>
<dbReference type="InterPro" id="IPR011990">
    <property type="entry name" value="TPR-like_helical_dom_sf"/>
</dbReference>
<protein>
    <recommendedName>
        <fullName evidence="6">Pentacotripeptide-repeat region of PRORP domain-containing protein</fullName>
    </recommendedName>
</protein>
<feature type="signal peptide" evidence="3">
    <location>
        <begin position="1"/>
        <end position="39"/>
    </location>
</feature>
<keyword evidence="1" id="KW-0677">Repeat</keyword>
<name>A0A426YCV0_ENSVE</name>
<dbReference type="InterPro" id="IPR046848">
    <property type="entry name" value="E_motif"/>
</dbReference>
<dbReference type="PANTHER" id="PTHR47926">
    <property type="entry name" value="PENTATRICOPEPTIDE REPEAT-CONTAINING PROTEIN"/>
    <property type="match status" value="1"/>
</dbReference>
<comment type="caution">
    <text evidence="4">The sequence shown here is derived from an EMBL/GenBank/DDBJ whole genome shotgun (WGS) entry which is preliminary data.</text>
</comment>
<dbReference type="NCBIfam" id="TIGR00756">
    <property type="entry name" value="PPR"/>
    <property type="match status" value="2"/>
</dbReference>
<dbReference type="SUPFAM" id="SSF48452">
    <property type="entry name" value="TPR-like"/>
    <property type="match status" value="1"/>
</dbReference>
<evidence type="ECO:0000256" key="2">
    <source>
        <dbReference type="PROSITE-ProRule" id="PRU00708"/>
    </source>
</evidence>
<evidence type="ECO:0000256" key="3">
    <source>
        <dbReference type="SAM" id="SignalP"/>
    </source>
</evidence>
<organism evidence="4 5">
    <name type="scientific">Ensete ventricosum</name>
    <name type="common">Abyssinian banana</name>
    <name type="synonym">Musa ensete</name>
    <dbReference type="NCBI Taxonomy" id="4639"/>
    <lineage>
        <taxon>Eukaryota</taxon>
        <taxon>Viridiplantae</taxon>
        <taxon>Streptophyta</taxon>
        <taxon>Embryophyta</taxon>
        <taxon>Tracheophyta</taxon>
        <taxon>Spermatophyta</taxon>
        <taxon>Magnoliopsida</taxon>
        <taxon>Liliopsida</taxon>
        <taxon>Zingiberales</taxon>
        <taxon>Musaceae</taxon>
        <taxon>Ensete</taxon>
    </lineage>
</organism>
<sequence>MNQAYWLHARLIKTLDLTALHSLLLLSVHHPSTLPYVRAAFVGHQPSLLRHSAAFPFNTLIRASAADPSDALTAFSLMRAAAVPPDLFTFPLLLKACSLLPFSSVDDPRRHPGVAAHALAVKHGLSADLYVANTLVRLYGGFALLDAALQVFVEMPLRDAVSWSALISSLASNGHDETALDAFRLMQACSPDAAPDEVTMITVIMAVANLGAPDLAAWVDRYVARRGFVLTAKMGTALISMHSRCGSMDRAARVFNRMRQRERGVRAWTAMIVGYAAHGRSAEALGAFDRMVGDAGLRPDHVALIGVLTACSRGGLLEEGWRVFRSMERTPGMEPRMEHYGCMVDMVGRGGRVREAYNFVEGMPVRPNAVIWRTLLGACVSHGDVALAEQVKRRLAEMEPGHDGDYVLLSNAYGWIGRWEEKDRVRCAMRVDGVAKRPGCSSLRV</sequence>
<dbReference type="PROSITE" id="PS51375">
    <property type="entry name" value="PPR"/>
    <property type="match status" value="1"/>
</dbReference>
<gene>
    <name evidence="4" type="ORF">B296_00047110</name>
</gene>
<dbReference type="InterPro" id="IPR002885">
    <property type="entry name" value="PPR_rpt"/>
</dbReference>